<keyword evidence="1 3" id="KW-0689">Ribosomal protein</keyword>
<keyword evidence="2 3" id="KW-0687">Ribonucleoprotein</keyword>
<proteinExistence type="inferred from homology"/>
<keyword evidence="5" id="KW-1185">Reference proteome</keyword>
<evidence type="ECO:0000256" key="2">
    <source>
        <dbReference type="ARBA" id="ARBA00023274"/>
    </source>
</evidence>
<organism evidence="4 5">
    <name type="scientific">Brevinema andersonii</name>
    <dbReference type="NCBI Taxonomy" id="34097"/>
    <lineage>
        <taxon>Bacteria</taxon>
        <taxon>Pseudomonadati</taxon>
        <taxon>Spirochaetota</taxon>
        <taxon>Spirochaetia</taxon>
        <taxon>Brevinematales</taxon>
        <taxon>Brevinemataceae</taxon>
        <taxon>Brevinema</taxon>
    </lineage>
</organism>
<dbReference type="RefSeq" id="WP_092316941.1">
    <property type="nucleotide sequence ID" value="NZ_FOKY01000001.1"/>
</dbReference>
<dbReference type="HAMAP" id="MF_00385">
    <property type="entry name" value="Ribosomal_bS16"/>
    <property type="match status" value="1"/>
</dbReference>
<dbReference type="GO" id="GO:0006412">
    <property type="term" value="P:translation"/>
    <property type="evidence" value="ECO:0007669"/>
    <property type="project" value="UniProtKB-UniRule"/>
</dbReference>
<dbReference type="InterPro" id="IPR000307">
    <property type="entry name" value="Ribosomal_bS16"/>
</dbReference>
<name>A0A1I1D3Z0_BREAD</name>
<dbReference type="PANTHER" id="PTHR12919:SF20">
    <property type="entry name" value="SMALL RIBOSOMAL SUBUNIT PROTEIN BS16M"/>
    <property type="match status" value="1"/>
</dbReference>
<dbReference type="PANTHER" id="PTHR12919">
    <property type="entry name" value="30S RIBOSOMAL PROTEIN S16"/>
    <property type="match status" value="1"/>
</dbReference>
<dbReference type="OrthoDB" id="9807878at2"/>
<sequence length="81" mass="9370">MSTNIRLMRIGRKKAPYYRVVVAHSRNPRGGSYIENLGTYRPVEQQDQIKINVERYDSWIQKGAIATPIVKKIVAKVKRTL</sequence>
<reference evidence="5" key="1">
    <citation type="submission" date="2016-10" db="EMBL/GenBank/DDBJ databases">
        <authorList>
            <person name="Varghese N."/>
            <person name="Submissions S."/>
        </authorList>
    </citation>
    <scope>NUCLEOTIDE SEQUENCE [LARGE SCALE GENOMIC DNA]</scope>
    <source>
        <strain evidence="5">ATCC 43811</strain>
    </source>
</reference>
<dbReference type="Gene3D" id="3.30.1320.10">
    <property type="match status" value="1"/>
</dbReference>
<dbReference type="EMBL" id="FOKY01000001">
    <property type="protein sequence ID" value="SFB67313.1"/>
    <property type="molecule type" value="Genomic_DNA"/>
</dbReference>
<dbReference type="SUPFAM" id="SSF54565">
    <property type="entry name" value="Ribosomal protein S16"/>
    <property type="match status" value="1"/>
</dbReference>
<dbReference type="GO" id="GO:0015935">
    <property type="term" value="C:small ribosomal subunit"/>
    <property type="evidence" value="ECO:0007669"/>
    <property type="project" value="TreeGrafter"/>
</dbReference>
<dbReference type="Proteomes" id="UP000240042">
    <property type="component" value="Unassembled WGS sequence"/>
</dbReference>
<dbReference type="Pfam" id="PF00886">
    <property type="entry name" value="Ribosomal_S16"/>
    <property type="match status" value="1"/>
</dbReference>
<dbReference type="STRING" id="34097.SAMN02745150_00047"/>
<accession>A0A1I1D3Z0</accession>
<dbReference type="GO" id="GO:0005737">
    <property type="term" value="C:cytoplasm"/>
    <property type="evidence" value="ECO:0007669"/>
    <property type="project" value="UniProtKB-ARBA"/>
</dbReference>
<dbReference type="NCBIfam" id="TIGR00002">
    <property type="entry name" value="S16"/>
    <property type="match status" value="1"/>
</dbReference>
<dbReference type="InterPro" id="IPR023803">
    <property type="entry name" value="Ribosomal_bS16_dom_sf"/>
</dbReference>
<protein>
    <recommendedName>
        <fullName evidence="3">Small ribosomal subunit protein bS16</fullName>
    </recommendedName>
</protein>
<comment type="similarity">
    <text evidence="3">Belongs to the bacterial ribosomal protein bS16 family.</text>
</comment>
<evidence type="ECO:0000256" key="3">
    <source>
        <dbReference type="HAMAP-Rule" id="MF_00385"/>
    </source>
</evidence>
<evidence type="ECO:0000313" key="5">
    <source>
        <dbReference type="Proteomes" id="UP000240042"/>
    </source>
</evidence>
<evidence type="ECO:0000256" key="1">
    <source>
        <dbReference type="ARBA" id="ARBA00022980"/>
    </source>
</evidence>
<evidence type="ECO:0000313" key="4">
    <source>
        <dbReference type="EMBL" id="SFB67313.1"/>
    </source>
</evidence>
<gene>
    <name evidence="3" type="primary">rpsP</name>
    <name evidence="4" type="ORF">SAMN02745150_00047</name>
</gene>
<dbReference type="AlphaFoldDB" id="A0A1I1D3Z0"/>
<dbReference type="GO" id="GO:0003735">
    <property type="term" value="F:structural constituent of ribosome"/>
    <property type="evidence" value="ECO:0007669"/>
    <property type="project" value="InterPro"/>
</dbReference>